<feature type="domain" description="WLM" evidence="7">
    <location>
        <begin position="1"/>
        <end position="207"/>
    </location>
</feature>
<feature type="region of interest" description="Disordered" evidence="5">
    <location>
        <begin position="158"/>
        <end position="195"/>
    </location>
</feature>
<dbReference type="PANTHER" id="PTHR46622">
    <property type="entry name" value="DNA-DEPENDENT METALLOPROTEASE WSS1"/>
    <property type="match status" value="1"/>
</dbReference>
<dbReference type="EMBL" id="MU855481">
    <property type="protein sequence ID" value="KAK3902891.1"/>
    <property type="molecule type" value="Genomic_DNA"/>
</dbReference>
<evidence type="ECO:0000313" key="9">
    <source>
        <dbReference type="Proteomes" id="UP001303889"/>
    </source>
</evidence>
<keyword evidence="2 4" id="KW-0863">Zinc-finger</keyword>
<feature type="compositionally biased region" description="Basic and acidic residues" evidence="5">
    <location>
        <begin position="334"/>
        <end position="344"/>
    </location>
</feature>
<proteinExistence type="predicted"/>
<dbReference type="InterPro" id="IPR013536">
    <property type="entry name" value="WLM_dom"/>
</dbReference>
<evidence type="ECO:0000313" key="8">
    <source>
        <dbReference type="EMBL" id="KAK3902891.1"/>
    </source>
</evidence>
<dbReference type="Pfam" id="PF00641">
    <property type="entry name" value="Zn_ribbon_RanBP"/>
    <property type="match status" value="1"/>
</dbReference>
<evidence type="ECO:0000256" key="1">
    <source>
        <dbReference type="ARBA" id="ARBA00022723"/>
    </source>
</evidence>
<evidence type="ECO:0000256" key="4">
    <source>
        <dbReference type="PROSITE-ProRule" id="PRU00322"/>
    </source>
</evidence>
<organism evidence="8 9">
    <name type="scientific">Staphylotrichum tortipilum</name>
    <dbReference type="NCBI Taxonomy" id="2831512"/>
    <lineage>
        <taxon>Eukaryota</taxon>
        <taxon>Fungi</taxon>
        <taxon>Dikarya</taxon>
        <taxon>Ascomycota</taxon>
        <taxon>Pezizomycotina</taxon>
        <taxon>Sordariomycetes</taxon>
        <taxon>Sordariomycetidae</taxon>
        <taxon>Sordariales</taxon>
        <taxon>Chaetomiaceae</taxon>
        <taxon>Staphylotrichum</taxon>
    </lineage>
</organism>
<feature type="region of interest" description="Disordered" evidence="5">
    <location>
        <begin position="334"/>
        <end position="367"/>
    </location>
</feature>
<accession>A0AAN6MMA0</accession>
<gene>
    <name evidence="8" type="ORF">C8A05DRAFT_43784</name>
</gene>
<dbReference type="PROSITE" id="PS01358">
    <property type="entry name" value="ZF_RANBP2_1"/>
    <property type="match status" value="1"/>
</dbReference>
<dbReference type="Proteomes" id="UP001303889">
    <property type="component" value="Unassembled WGS sequence"/>
</dbReference>
<reference evidence="8" key="1">
    <citation type="journal article" date="2023" name="Mol. Phylogenet. Evol.">
        <title>Genome-scale phylogeny and comparative genomics of the fungal order Sordariales.</title>
        <authorList>
            <person name="Hensen N."/>
            <person name="Bonometti L."/>
            <person name="Westerberg I."/>
            <person name="Brannstrom I.O."/>
            <person name="Guillou S."/>
            <person name="Cros-Aarteil S."/>
            <person name="Calhoun S."/>
            <person name="Haridas S."/>
            <person name="Kuo A."/>
            <person name="Mondo S."/>
            <person name="Pangilinan J."/>
            <person name="Riley R."/>
            <person name="LaButti K."/>
            <person name="Andreopoulos B."/>
            <person name="Lipzen A."/>
            <person name="Chen C."/>
            <person name="Yan M."/>
            <person name="Daum C."/>
            <person name="Ng V."/>
            <person name="Clum A."/>
            <person name="Steindorff A."/>
            <person name="Ohm R.A."/>
            <person name="Martin F."/>
            <person name="Silar P."/>
            <person name="Natvig D.O."/>
            <person name="Lalanne C."/>
            <person name="Gautier V."/>
            <person name="Ament-Velasquez S.L."/>
            <person name="Kruys A."/>
            <person name="Hutchinson M.I."/>
            <person name="Powell A.J."/>
            <person name="Barry K."/>
            <person name="Miller A.N."/>
            <person name="Grigoriev I.V."/>
            <person name="Debuchy R."/>
            <person name="Gladieux P."/>
            <person name="Hiltunen Thoren M."/>
            <person name="Johannesson H."/>
        </authorList>
    </citation>
    <scope>NUCLEOTIDE SEQUENCE</scope>
    <source>
        <strain evidence="8">CBS 103.79</strain>
    </source>
</reference>
<dbReference type="SMART" id="SM00547">
    <property type="entry name" value="ZnF_RBZ"/>
    <property type="match status" value="2"/>
</dbReference>
<reference evidence="8" key="2">
    <citation type="submission" date="2023-05" db="EMBL/GenBank/DDBJ databases">
        <authorList>
            <consortium name="Lawrence Berkeley National Laboratory"/>
            <person name="Steindorff A."/>
            <person name="Hensen N."/>
            <person name="Bonometti L."/>
            <person name="Westerberg I."/>
            <person name="Brannstrom I.O."/>
            <person name="Guillou S."/>
            <person name="Cros-Aarteil S."/>
            <person name="Calhoun S."/>
            <person name="Haridas S."/>
            <person name="Kuo A."/>
            <person name="Mondo S."/>
            <person name="Pangilinan J."/>
            <person name="Riley R."/>
            <person name="Labutti K."/>
            <person name="Andreopoulos B."/>
            <person name="Lipzen A."/>
            <person name="Chen C."/>
            <person name="Yanf M."/>
            <person name="Daum C."/>
            <person name="Ng V."/>
            <person name="Clum A."/>
            <person name="Ohm R."/>
            <person name="Martin F."/>
            <person name="Silar P."/>
            <person name="Natvig D."/>
            <person name="Lalanne C."/>
            <person name="Gautier V."/>
            <person name="Ament-Velasquez S.L."/>
            <person name="Kruys A."/>
            <person name="Hutchinson M.I."/>
            <person name="Powell A.J."/>
            <person name="Barry K."/>
            <person name="Miller A.N."/>
            <person name="Grigoriev I.V."/>
            <person name="Debuchy R."/>
            <person name="Gladieux P."/>
            <person name="Thoren M.H."/>
            <person name="Johannesson H."/>
        </authorList>
    </citation>
    <scope>NUCLEOTIDE SEQUENCE</scope>
    <source>
        <strain evidence="8">CBS 103.79</strain>
    </source>
</reference>
<dbReference type="GO" id="GO:0008237">
    <property type="term" value="F:metallopeptidase activity"/>
    <property type="evidence" value="ECO:0007669"/>
    <property type="project" value="TreeGrafter"/>
</dbReference>
<evidence type="ECO:0000256" key="2">
    <source>
        <dbReference type="ARBA" id="ARBA00022771"/>
    </source>
</evidence>
<dbReference type="GO" id="GO:0008270">
    <property type="term" value="F:zinc ion binding"/>
    <property type="evidence" value="ECO:0007669"/>
    <property type="project" value="UniProtKB-KW"/>
</dbReference>
<feature type="region of interest" description="Disordered" evidence="5">
    <location>
        <begin position="258"/>
        <end position="307"/>
    </location>
</feature>
<dbReference type="GO" id="GO:0006281">
    <property type="term" value="P:DNA repair"/>
    <property type="evidence" value="ECO:0007669"/>
    <property type="project" value="TreeGrafter"/>
</dbReference>
<dbReference type="AlphaFoldDB" id="A0AAN6MMA0"/>
<keyword evidence="9" id="KW-1185">Reference proteome</keyword>
<dbReference type="PANTHER" id="PTHR46622:SF1">
    <property type="entry name" value="DNA-DEPENDENT METALLOPROTEASE WSS1"/>
    <property type="match status" value="1"/>
</dbReference>
<dbReference type="PROSITE" id="PS51397">
    <property type="entry name" value="WLM"/>
    <property type="match status" value="1"/>
</dbReference>
<dbReference type="InterPro" id="IPR001876">
    <property type="entry name" value="Znf_RanBP2"/>
</dbReference>
<dbReference type="Gene3D" id="2.30.30.380">
    <property type="entry name" value="Zn-finger domain of Sec23/24"/>
    <property type="match status" value="1"/>
</dbReference>
<dbReference type="InterPro" id="IPR036443">
    <property type="entry name" value="Znf_RanBP2_sf"/>
</dbReference>
<sequence length="413" mass="45694">MSREVDPAILSFTHLKQYPRQDEALHLLKRVASMVRPLMRARGWTVRSLSEMHPEQANLLGLNVNRGEQILLRLREPYDRTAFLPFEKVVDTMLHELAHIVHGPHDAKFHALWDQLRDELERLIMKGYTGEGFLGKGQRLGGGSGYGVPPHEARRLARVEAERRRQQQQQAVSSRGHRLGGSGPAPGPIPGPATRSAILDSLERRHGADLGCANNNHTEREIQAISQTWTRNGFRTQAEEDAANDAAIAQALWELVQEEQQQQRGLPSPAQPPPIPTSTRPPPPPPMSTRPQLLPPPPRTRPRSPSATDYWSCTACTLHNPLRAPACEACETPRPRPFPAERPRNSASGREVIDLTGESPPRKKARPATAVAVAAAVEAAPPRPAMWTCSFCGNGMESQWWTCSVCGKMKTSS</sequence>
<keyword evidence="1" id="KW-0479">Metal-binding</keyword>
<dbReference type="SUPFAM" id="SSF90209">
    <property type="entry name" value="Ran binding protein zinc finger-like"/>
    <property type="match status" value="1"/>
</dbReference>
<comment type="caution">
    <text evidence="8">The sequence shown here is derived from an EMBL/GenBank/DDBJ whole genome shotgun (WGS) entry which is preliminary data.</text>
</comment>
<evidence type="ECO:0000256" key="3">
    <source>
        <dbReference type="ARBA" id="ARBA00022833"/>
    </source>
</evidence>
<evidence type="ECO:0000256" key="5">
    <source>
        <dbReference type="SAM" id="MobiDB-lite"/>
    </source>
</evidence>
<keyword evidence="3" id="KW-0862">Zinc</keyword>
<evidence type="ECO:0000259" key="7">
    <source>
        <dbReference type="PROSITE" id="PS51397"/>
    </source>
</evidence>
<name>A0AAN6MMA0_9PEZI</name>
<evidence type="ECO:0000259" key="6">
    <source>
        <dbReference type="PROSITE" id="PS50199"/>
    </source>
</evidence>
<dbReference type="InterPro" id="IPR053000">
    <property type="entry name" value="WSS1-like_metalloprotease"/>
</dbReference>
<dbReference type="GO" id="GO:0005634">
    <property type="term" value="C:nucleus"/>
    <property type="evidence" value="ECO:0007669"/>
    <property type="project" value="TreeGrafter"/>
</dbReference>
<dbReference type="Pfam" id="PF08325">
    <property type="entry name" value="WLM"/>
    <property type="match status" value="1"/>
</dbReference>
<feature type="compositionally biased region" description="Pro residues" evidence="5">
    <location>
        <begin position="269"/>
        <end position="299"/>
    </location>
</feature>
<feature type="domain" description="RanBP2-type" evidence="6">
    <location>
        <begin position="307"/>
        <end position="336"/>
    </location>
</feature>
<protein>
    <submittedName>
        <fullName evidence="8">WLM domain-containing protein</fullName>
    </submittedName>
</protein>
<dbReference type="PROSITE" id="PS50199">
    <property type="entry name" value="ZF_RANBP2_2"/>
    <property type="match status" value="1"/>
</dbReference>